<feature type="region of interest" description="Disordered" evidence="16">
    <location>
        <begin position="413"/>
        <end position="432"/>
    </location>
</feature>
<feature type="compositionally biased region" description="Polar residues" evidence="16">
    <location>
        <begin position="469"/>
        <end position="486"/>
    </location>
</feature>
<feature type="repeat" description="ANK" evidence="14">
    <location>
        <begin position="346"/>
        <end position="378"/>
    </location>
</feature>
<evidence type="ECO:0000259" key="17">
    <source>
        <dbReference type="PROSITE" id="PS50002"/>
    </source>
</evidence>
<feature type="compositionally biased region" description="Pro residues" evidence="16">
    <location>
        <begin position="1552"/>
        <end position="1578"/>
    </location>
</feature>
<feature type="compositionally biased region" description="Low complexity" evidence="16">
    <location>
        <begin position="17"/>
        <end position="50"/>
    </location>
</feature>
<feature type="compositionally biased region" description="Gly residues" evidence="16">
    <location>
        <begin position="1611"/>
        <end position="1626"/>
    </location>
</feature>
<evidence type="ECO:0000256" key="14">
    <source>
        <dbReference type="PROSITE-ProRule" id="PRU00023"/>
    </source>
</evidence>
<evidence type="ECO:0000313" key="20">
    <source>
        <dbReference type="Ensembl" id="ENSPSMP00000026314.1"/>
    </source>
</evidence>
<evidence type="ECO:0000256" key="1">
    <source>
        <dbReference type="ARBA" id="ARBA00004496"/>
    </source>
</evidence>
<comment type="similarity">
    <text evidence="2">Belongs to the SHANK family.</text>
</comment>
<dbReference type="GO" id="GO:0030534">
    <property type="term" value="P:adult behavior"/>
    <property type="evidence" value="ECO:0007669"/>
    <property type="project" value="Ensembl"/>
</dbReference>
<feature type="compositionally biased region" description="Gly residues" evidence="16">
    <location>
        <begin position="1213"/>
        <end position="1234"/>
    </location>
</feature>
<dbReference type="SMART" id="SM00454">
    <property type="entry name" value="SAM"/>
    <property type="match status" value="1"/>
</dbReference>
<dbReference type="SUPFAM" id="SSF47769">
    <property type="entry name" value="SAM/Pointed domain"/>
    <property type="match status" value="1"/>
</dbReference>
<dbReference type="PROSITE" id="PS50088">
    <property type="entry name" value="ANK_REPEAT"/>
    <property type="match status" value="3"/>
</dbReference>
<dbReference type="GO" id="GO:0035176">
    <property type="term" value="P:social behavior"/>
    <property type="evidence" value="ECO:0007669"/>
    <property type="project" value="Ensembl"/>
</dbReference>
<feature type="compositionally biased region" description="Pro residues" evidence="16">
    <location>
        <begin position="1036"/>
        <end position="1053"/>
    </location>
</feature>
<evidence type="ECO:0000256" key="8">
    <source>
        <dbReference type="ARBA" id="ARBA00022782"/>
    </source>
</evidence>
<dbReference type="CDD" id="cd09506">
    <property type="entry name" value="SAM_Shank1_2_3"/>
    <property type="match status" value="1"/>
</dbReference>
<feature type="region of interest" description="Disordered" evidence="16">
    <location>
        <begin position="1"/>
        <end position="54"/>
    </location>
</feature>
<dbReference type="InterPro" id="IPR036028">
    <property type="entry name" value="SH3-like_dom_sf"/>
</dbReference>
<feature type="compositionally biased region" description="Low complexity" evidence="16">
    <location>
        <begin position="1408"/>
        <end position="1424"/>
    </location>
</feature>
<keyword evidence="4" id="KW-0488">Methylation</keyword>
<comment type="subcellular location">
    <subcellularLocation>
        <location evidence="1">Cytoplasm</location>
    </subcellularLocation>
    <subcellularLocation>
        <location evidence="12">Postsynaptic density</location>
    </subcellularLocation>
</comment>
<dbReference type="GO" id="GO:0035255">
    <property type="term" value="F:ionotropic glutamate receptor binding"/>
    <property type="evidence" value="ECO:0007669"/>
    <property type="project" value="Ensembl"/>
</dbReference>
<evidence type="ECO:0000256" key="10">
    <source>
        <dbReference type="ARBA" id="ARBA00023018"/>
    </source>
</evidence>
<feature type="region of interest" description="Disordered" evidence="16">
    <location>
        <begin position="1642"/>
        <end position="1689"/>
    </location>
</feature>
<evidence type="ECO:0000256" key="11">
    <source>
        <dbReference type="ARBA" id="ARBA00023043"/>
    </source>
</evidence>
<dbReference type="GO" id="GO:0098685">
    <property type="term" value="C:Schaffer collateral - CA1 synapse"/>
    <property type="evidence" value="ECO:0007669"/>
    <property type="project" value="Ensembl"/>
</dbReference>
<protein>
    <recommendedName>
        <fullName evidence="13">SH3 and multiple ankyrin repeat domains protein 1</fullName>
    </recommendedName>
</protein>
<feature type="repeat" description="ANK" evidence="14">
    <location>
        <begin position="313"/>
        <end position="345"/>
    </location>
</feature>
<feature type="region of interest" description="Disordered" evidence="16">
    <location>
        <begin position="1800"/>
        <end position="1931"/>
    </location>
</feature>
<dbReference type="PROSITE" id="PS50002">
    <property type="entry name" value="SH3"/>
    <property type="match status" value="1"/>
</dbReference>
<dbReference type="InterPro" id="IPR036770">
    <property type="entry name" value="Ankyrin_rpt-contain_sf"/>
</dbReference>
<dbReference type="GO" id="GO:0060013">
    <property type="term" value="P:righting reflex"/>
    <property type="evidence" value="ECO:0007669"/>
    <property type="project" value="Ensembl"/>
</dbReference>
<dbReference type="GO" id="GO:0098919">
    <property type="term" value="F:structural constituent of postsynaptic density"/>
    <property type="evidence" value="ECO:0007669"/>
    <property type="project" value="Ensembl"/>
</dbReference>
<dbReference type="Gene3D" id="1.10.150.50">
    <property type="entry name" value="Transcription Factor, Ets-1"/>
    <property type="match status" value="1"/>
</dbReference>
<dbReference type="SMART" id="SM00228">
    <property type="entry name" value="PDZ"/>
    <property type="match status" value="1"/>
</dbReference>
<dbReference type="Pfam" id="PF00536">
    <property type="entry name" value="SAM_1"/>
    <property type="match status" value="1"/>
</dbReference>
<dbReference type="SUPFAM" id="SSF48403">
    <property type="entry name" value="Ankyrin repeat"/>
    <property type="match status" value="1"/>
</dbReference>
<dbReference type="Gene3D" id="3.10.20.90">
    <property type="entry name" value="Phosphatidylinositol 3-kinase Catalytic Subunit, Chain A, domain 1"/>
    <property type="match status" value="1"/>
</dbReference>
<feature type="compositionally biased region" description="Low complexity" evidence="16">
    <location>
        <begin position="1825"/>
        <end position="1848"/>
    </location>
</feature>
<dbReference type="FunFam" id="3.10.20.90:FF:000029">
    <property type="entry name" value="SH3 and multiple ankyrin repeat domains protein 1"/>
    <property type="match status" value="1"/>
</dbReference>
<dbReference type="GO" id="GO:0005737">
    <property type="term" value="C:cytoplasm"/>
    <property type="evidence" value="ECO:0007669"/>
    <property type="project" value="UniProtKB-SubCell"/>
</dbReference>
<evidence type="ECO:0000256" key="9">
    <source>
        <dbReference type="ARBA" id="ARBA00022902"/>
    </source>
</evidence>
<dbReference type="SMART" id="SM00248">
    <property type="entry name" value="ANK"/>
    <property type="match status" value="6"/>
</dbReference>
<dbReference type="PANTHER" id="PTHR24135:SF3">
    <property type="entry name" value="SH3 AND MULTIPLE ANKYRIN REPEAT DOMAINS PROTEIN 1"/>
    <property type="match status" value="1"/>
</dbReference>
<dbReference type="PROSITE" id="PS50106">
    <property type="entry name" value="PDZ"/>
    <property type="match status" value="1"/>
</dbReference>
<evidence type="ECO:0000256" key="12">
    <source>
        <dbReference type="ARBA" id="ARBA00034105"/>
    </source>
</evidence>
<dbReference type="Proteomes" id="UP000694414">
    <property type="component" value="Unplaced"/>
</dbReference>
<feature type="compositionally biased region" description="Pro residues" evidence="16">
    <location>
        <begin position="1105"/>
        <end position="1126"/>
    </location>
</feature>
<feature type="region of interest" description="Disordered" evidence="16">
    <location>
        <begin position="1147"/>
        <end position="1191"/>
    </location>
</feature>
<dbReference type="GO" id="GO:0098978">
    <property type="term" value="C:glutamatergic synapse"/>
    <property type="evidence" value="ECO:0007669"/>
    <property type="project" value="Ensembl"/>
</dbReference>
<feature type="compositionally biased region" description="Pro residues" evidence="16">
    <location>
        <begin position="1752"/>
        <end position="1763"/>
    </location>
</feature>
<dbReference type="GO" id="GO:0060076">
    <property type="term" value="C:excitatory synapse"/>
    <property type="evidence" value="ECO:0007669"/>
    <property type="project" value="Ensembl"/>
</dbReference>
<evidence type="ECO:0000256" key="7">
    <source>
        <dbReference type="ARBA" id="ARBA00022737"/>
    </source>
</evidence>
<dbReference type="Gene3D" id="1.25.40.20">
    <property type="entry name" value="Ankyrin repeat-containing domain"/>
    <property type="match status" value="1"/>
</dbReference>
<feature type="compositionally biased region" description="Basic and acidic residues" evidence="16">
    <location>
        <begin position="1147"/>
        <end position="1158"/>
    </location>
</feature>
<dbReference type="SMART" id="SM00326">
    <property type="entry name" value="SH3"/>
    <property type="match status" value="1"/>
</dbReference>
<dbReference type="InterPro" id="IPR002110">
    <property type="entry name" value="Ankyrin_rpt"/>
</dbReference>
<feature type="compositionally biased region" description="Polar residues" evidence="16">
    <location>
        <begin position="1525"/>
        <end position="1544"/>
    </location>
</feature>
<feature type="region of interest" description="Disordered" evidence="16">
    <location>
        <begin position="455"/>
        <end position="546"/>
    </location>
</feature>
<dbReference type="GO" id="GO:0060997">
    <property type="term" value="P:dendritic spine morphogenesis"/>
    <property type="evidence" value="ECO:0007669"/>
    <property type="project" value="Ensembl"/>
</dbReference>
<reference evidence="20" key="1">
    <citation type="submission" date="2025-08" db="UniProtKB">
        <authorList>
            <consortium name="Ensembl"/>
        </authorList>
    </citation>
    <scope>IDENTIFICATION</scope>
</reference>
<evidence type="ECO:0000256" key="5">
    <source>
        <dbReference type="ARBA" id="ARBA00022490"/>
    </source>
</evidence>
<dbReference type="GO" id="GO:0007616">
    <property type="term" value="P:long-term memory"/>
    <property type="evidence" value="ECO:0007669"/>
    <property type="project" value="Ensembl"/>
</dbReference>
<evidence type="ECO:0000256" key="6">
    <source>
        <dbReference type="ARBA" id="ARBA00022553"/>
    </source>
</evidence>
<dbReference type="FunFam" id="2.30.30.40:FF:000025">
    <property type="entry name" value="SH3 and multiple ankyrin repeat domains protein 2"/>
    <property type="match status" value="1"/>
</dbReference>
<evidence type="ECO:0000256" key="3">
    <source>
        <dbReference type="ARBA" id="ARBA00022443"/>
    </source>
</evidence>
<dbReference type="Gene3D" id="2.30.30.40">
    <property type="entry name" value="SH3 Domains"/>
    <property type="match status" value="1"/>
</dbReference>
<feature type="compositionally biased region" description="Gly residues" evidence="16">
    <location>
        <begin position="527"/>
        <end position="542"/>
    </location>
</feature>
<dbReference type="CDD" id="cd17175">
    <property type="entry name" value="FERM_F0_SHANK1"/>
    <property type="match status" value="1"/>
</dbReference>
<dbReference type="Pfam" id="PF07653">
    <property type="entry name" value="SH3_2"/>
    <property type="match status" value="1"/>
</dbReference>
<dbReference type="FunFam" id="2.30.42.10:FF:000018">
    <property type="entry name" value="SH3 and multiple ankyrin repeat domains protein 2"/>
    <property type="match status" value="1"/>
</dbReference>
<dbReference type="Ensembl" id="ENSPSMT00000030467.1">
    <property type="protein sequence ID" value="ENSPSMP00000026314.1"/>
    <property type="gene ID" value="ENSPSMG00000018411.1"/>
</dbReference>
<dbReference type="PROSITE" id="PS50105">
    <property type="entry name" value="SAM_DOMAIN"/>
    <property type="match status" value="1"/>
</dbReference>
<feature type="region of interest" description="Disordered" evidence="16">
    <location>
        <begin position="1735"/>
        <end position="1768"/>
    </location>
</feature>
<evidence type="ECO:0000259" key="19">
    <source>
        <dbReference type="PROSITE" id="PS50106"/>
    </source>
</evidence>
<feature type="region of interest" description="Disordered" evidence="16">
    <location>
        <begin position="766"/>
        <end position="790"/>
    </location>
</feature>
<evidence type="ECO:0000313" key="21">
    <source>
        <dbReference type="Proteomes" id="UP000694414"/>
    </source>
</evidence>
<dbReference type="FunFam" id="1.25.40.20:FF:000063">
    <property type="entry name" value="SH3 and multiple ankyrin repeat domains protein 1"/>
    <property type="match status" value="1"/>
</dbReference>
<keyword evidence="11 14" id="KW-0040">ANK repeat</keyword>
<dbReference type="GO" id="GO:0098990">
    <property type="term" value="P:AMPA selective glutamate receptor signaling pathway"/>
    <property type="evidence" value="ECO:0007669"/>
    <property type="project" value="Ensembl"/>
</dbReference>
<dbReference type="GO" id="GO:0008306">
    <property type="term" value="P:associative learning"/>
    <property type="evidence" value="ECO:0007669"/>
    <property type="project" value="Ensembl"/>
</dbReference>
<feature type="compositionally biased region" description="Pro residues" evidence="16">
    <location>
        <begin position="1491"/>
        <end position="1517"/>
    </location>
</feature>
<dbReference type="GO" id="GO:0035418">
    <property type="term" value="P:protein localization to synapse"/>
    <property type="evidence" value="ECO:0007669"/>
    <property type="project" value="Ensembl"/>
</dbReference>
<keyword evidence="3 15" id="KW-0728">SH3 domain</keyword>
<dbReference type="GO" id="GO:0030160">
    <property type="term" value="F:synaptic receptor adaptor activity"/>
    <property type="evidence" value="ECO:0007669"/>
    <property type="project" value="Ensembl"/>
</dbReference>
<dbReference type="GO" id="GO:0014069">
    <property type="term" value="C:postsynaptic density"/>
    <property type="evidence" value="ECO:0007669"/>
    <property type="project" value="UniProtKB-SubCell"/>
</dbReference>
<feature type="compositionally biased region" description="Gly residues" evidence="16">
    <location>
        <begin position="1672"/>
        <end position="1682"/>
    </location>
</feature>
<dbReference type="GeneTree" id="ENSGT00940000153561"/>
<dbReference type="InterPro" id="IPR001452">
    <property type="entry name" value="SH3_domain"/>
</dbReference>
<proteinExistence type="inferred from homology"/>
<feature type="compositionally biased region" description="Low complexity" evidence="16">
    <location>
        <begin position="455"/>
        <end position="468"/>
    </location>
</feature>
<evidence type="ECO:0000256" key="4">
    <source>
        <dbReference type="ARBA" id="ARBA00022481"/>
    </source>
</evidence>
<keyword evidence="8" id="KW-0221">Differentiation</keyword>
<dbReference type="GO" id="GO:0042048">
    <property type="term" value="P:olfactory behavior"/>
    <property type="evidence" value="ECO:0007669"/>
    <property type="project" value="Ensembl"/>
</dbReference>
<dbReference type="GO" id="GO:0050885">
    <property type="term" value="P:neuromuscular process controlling balance"/>
    <property type="evidence" value="ECO:0007669"/>
    <property type="project" value="Ensembl"/>
</dbReference>
<dbReference type="GO" id="GO:2000463">
    <property type="term" value="P:positive regulation of excitatory postsynaptic potential"/>
    <property type="evidence" value="ECO:0007669"/>
    <property type="project" value="Ensembl"/>
</dbReference>
<keyword evidence="21" id="KW-1185">Reference proteome</keyword>
<dbReference type="InterPro" id="IPR001660">
    <property type="entry name" value="SAM"/>
</dbReference>
<feature type="domain" description="SH3" evidence="17">
    <location>
        <begin position="554"/>
        <end position="613"/>
    </location>
</feature>
<evidence type="ECO:0000256" key="15">
    <source>
        <dbReference type="PROSITE-ProRule" id="PRU00192"/>
    </source>
</evidence>
<reference evidence="20" key="2">
    <citation type="submission" date="2025-09" db="UniProtKB">
        <authorList>
            <consortium name="Ensembl"/>
        </authorList>
    </citation>
    <scope>IDENTIFICATION</scope>
</reference>
<feature type="region of interest" description="Disordered" evidence="16">
    <location>
        <begin position="840"/>
        <end position="888"/>
    </location>
</feature>
<dbReference type="Pfam" id="PF17820">
    <property type="entry name" value="PDZ_6"/>
    <property type="match status" value="1"/>
</dbReference>
<feature type="compositionally biased region" description="Pro residues" evidence="16">
    <location>
        <begin position="1425"/>
        <end position="1440"/>
    </location>
</feature>
<sequence>MTHSPATSEEEERHSVSECPEGGSESESSPDGPGQGPQGTRSRGSGTPGSLASVRGLQGRSMSVPDDAHFSMMVFRIGIPDLHQTKCLRFNPDATIWTAKQQVLCALSESLQDVLNYGLFQPATSGRDANFLEEERLLREYPQSFEKGVPYLEFRYKTRVYKQTNLDEKQLAKLHTKTGLKKFLEYVQLGTSDKVARLLDKGLDPNYHDSDSGETPLTLAAQTEGSVEVIRTLCLGGAHIDFRARDGMTALHKAACARHCLALTALLDLGGSPNYKDRRGLTPLFHTAMVGGDPRCCELLLYNRAQLGIADENGWQEIHQACQRGHSQHLEHLLFYGAEPGAQNASGNTALHICALYNKETCARILLYRGANKDVKNNNGQTPFQVAVIAGNFELGELIRNHREQDVVPFQESPKYAARRRGPPGAGLTVPPALLRANSDTSMALPDWMVFSAPGASSSGAPGPTSGAQGQSQPSGPTTKLSSGTLRSASSPRGARARSPSRGRHPEEAKRQPRGRPSSSGTPREGPAGGTGGSGGPGGSLGSRGRRRKLYSAVPGRSFMAVKSYQAQAEGEISLSKGEKIKVLSIGEGGFWEGQVKGRIGWFPSDCLEEVANRSQEGKQESRSDKAKRLFRHYTVGSYDSFDAPSLMDGIGPGSDYIIKEKTVLLQKKDNEGFGFVLRGAKAQTPIEEFTPTPAFPALQYLESVDEGGVAWRAGLRMGDFLIEVNGQNVVKVGHRQVVNMIRQGGNTLMVKVVMVTRHPDMDEAVHKKAPQQAKRLPPPTISLRSKSMTSELEEMVSPWKKKSEYEQQPAPVPSMEKKRTVYQMALNKLDEILAAAQQTISASESPGPGGLASLGKHRPKGFFATESSFDPHHRSQPSYERPSFLPPGPGLMLRQKSIGMSPGRVVIRGLGVREGREGDSLWGKQGSLEMFFPMETGGSPDDPPPRLALGPQPSLRGWRGGGPSPTPGAQSPSHHGGAGAGGGPSQAPALRYFQLPPRAASAAMYVPARSGRGRKGPLVKQTKVEGEPQKGGGLPPAPSPTSPASPQPPPAAAAPSEKNSIPIPTIIIKAPSTSSSGRSSQGSSTEAEPPTQPEAAGGGGSSPSPAPAMSPVPPSPSPVPTPASPSGPATLDFTSQFGAALVGAARREGGWQNEARRRSTLFLSTDAGDEDGGDSGLGPGAAPGPRLRHSKSIDEGMFSAEPYLRLESAGAGSSGGYGGYGAGSRAYGGGGGSSAFTSFLPPRPLVHPLTGKALDPASPLGLALAARERALKESSEGGGAPPPPPRPPSPRYEAPPPTPHHHSPHAHHEPVLRLWGASPPDPARRELGYRAGLGSQEKSLPASPPAARRSLLHRLPPTAPGVGPLLLQLGPEPPPPHPGVSKAWRSGAPEEPERLPLHVRFLENCQPRAPAAAGRGPPSEDGPGVPPPSPRRSVPPSPTSPRGSEENGLPLLVLPPPAPSVDVEDGEFLFVEPLPPPLEFSNSFEKPESPLTPGPPHPLPDPPTVATPLPPPPPPVVATAPPTLDSTASSLTSYDSEVATLTQGAPATSGDPPPPGPPAPAAPAPPAPQPGPDPPPGTDSGIEEVDSRSSSDHPLETISSASTLSSLSAEGGGSAGGGGGGGAGVASGTELLDTYVAYLDGQAFGGSGTPGPPYPPQLMTPSKLRGRALGASGGLRPGPSGGLRDPVTPTSPTVSVTGAGTDGLLALSACSGPSTAGVAAGPVAVEPEVPPVPLPTASSLPRKLLPWEEGPGPPPPPLPGPLAQPQASALATVKASIISELSSKLQQFGGSSAAGGALPWARGGSGGSTDSHHGGPSYVPERTSSLQRQRLSDDSQSSLLSKPVSSLFQNWPKPPLPPLPTGTGVPPSAAAAPGATSPSASSSSTSTRHLQGVEFEMRPPLLRRAPSPSLLPTSEHKVSPAPRPSSLPILPSGPLYPGLFDIRGSPTGGAGGSADPFAPVFVPPHPGISGGLGGALSGASRSLSPTRLLSLPPDKPFGAKPLGFWTKFDVADWLEWLGLAEHRAQFLDHEIDGSHLPALTKEDYVDLGVTRVGHRMNIDRALKFFLER</sequence>
<dbReference type="GO" id="GO:0046959">
    <property type="term" value="P:habituation"/>
    <property type="evidence" value="ECO:0007669"/>
    <property type="project" value="Ensembl"/>
</dbReference>
<feature type="compositionally biased region" description="Low complexity" evidence="16">
    <location>
        <begin position="1899"/>
        <end position="1914"/>
    </location>
</feature>
<keyword evidence="9" id="KW-0524">Neurogenesis</keyword>
<name>A0A8C9A7U5_PROSS</name>
<gene>
    <name evidence="20" type="primary">SHANK1</name>
</gene>
<dbReference type="GO" id="GO:0032232">
    <property type="term" value="P:negative regulation of actin filament bundle assembly"/>
    <property type="evidence" value="ECO:0007669"/>
    <property type="project" value="Ensembl"/>
</dbReference>
<evidence type="ECO:0000256" key="16">
    <source>
        <dbReference type="SAM" id="MobiDB-lite"/>
    </source>
</evidence>
<feature type="compositionally biased region" description="Basic and acidic residues" evidence="16">
    <location>
        <begin position="1267"/>
        <end position="1276"/>
    </location>
</feature>
<dbReference type="InterPro" id="IPR036034">
    <property type="entry name" value="PDZ_sf"/>
</dbReference>
<dbReference type="GO" id="GO:0050894">
    <property type="term" value="P:determination of affect"/>
    <property type="evidence" value="ECO:0007669"/>
    <property type="project" value="Ensembl"/>
</dbReference>
<feature type="compositionally biased region" description="Pro residues" evidence="16">
    <location>
        <begin position="1281"/>
        <end position="1299"/>
    </location>
</feature>
<dbReference type="SUPFAM" id="SSF50044">
    <property type="entry name" value="SH3-domain"/>
    <property type="match status" value="1"/>
</dbReference>
<dbReference type="GO" id="GO:0045211">
    <property type="term" value="C:postsynaptic membrane"/>
    <property type="evidence" value="ECO:0007669"/>
    <property type="project" value="Ensembl"/>
</dbReference>
<dbReference type="Pfam" id="PF12796">
    <property type="entry name" value="Ank_2"/>
    <property type="match status" value="2"/>
</dbReference>
<dbReference type="InterPro" id="IPR051569">
    <property type="entry name" value="SHANK"/>
</dbReference>
<dbReference type="FunFam" id="1.10.150.50:FF:000006">
    <property type="entry name" value="SH3 and multiple ankyrin repeat domains protein 2"/>
    <property type="match status" value="1"/>
</dbReference>
<evidence type="ECO:0000259" key="18">
    <source>
        <dbReference type="PROSITE" id="PS50105"/>
    </source>
</evidence>
<feature type="compositionally biased region" description="Low complexity" evidence="16">
    <location>
        <begin position="1073"/>
        <end position="1086"/>
    </location>
</feature>
<evidence type="ECO:0000256" key="13">
    <source>
        <dbReference type="ARBA" id="ARBA00070354"/>
    </source>
</evidence>
<keyword evidence="5" id="KW-0963">Cytoplasm</keyword>
<dbReference type="Gene3D" id="2.30.42.10">
    <property type="match status" value="1"/>
</dbReference>
<organism evidence="20 21">
    <name type="scientific">Prolemur simus</name>
    <name type="common">Greater bamboo lemur</name>
    <name type="synonym">Hapalemur simus</name>
    <dbReference type="NCBI Taxonomy" id="1328070"/>
    <lineage>
        <taxon>Eukaryota</taxon>
        <taxon>Metazoa</taxon>
        <taxon>Chordata</taxon>
        <taxon>Craniata</taxon>
        <taxon>Vertebrata</taxon>
        <taxon>Euteleostomi</taxon>
        <taxon>Mammalia</taxon>
        <taxon>Eutheria</taxon>
        <taxon>Euarchontoglires</taxon>
        <taxon>Primates</taxon>
        <taxon>Strepsirrhini</taxon>
        <taxon>Lemuriformes</taxon>
        <taxon>Lemuridae</taxon>
        <taxon>Prolemur</taxon>
    </lineage>
</organism>
<feature type="compositionally biased region" description="Low complexity" evidence="16">
    <location>
        <begin position="1862"/>
        <end position="1888"/>
    </location>
</feature>
<dbReference type="PANTHER" id="PTHR24135">
    <property type="entry name" value="SH3 AND MULTIPLE ANKYRIN REPEAT DOMAINS PROTEIN"/>
    <property type="match status" value="1"/>
</dbReference>
<dbReference type="GO" id="GO:0071625">
    <property type="term" value="P:vocalization behavior"/>
    <property type="evidence" value="ECO:0007669"/>
    <property type="project" value="Ensembl"/>
</dbReference>
<feature type="compositionally biased region" description="Basic and acidic residues" evidence="16">
    <location>
        <begin position="1586"/>
        <end position="1596"/>
    </location>
</feature>
<keyword evidence="10" id="KW-0770">Synapse</keyword>
<dbReference type="CDD" id="cd06746">
    <property type="entry name" value="PDZ_SHANK1_3-like"/>
    <property type="match status" value="1"/>
</dbReference>
<feature type="compositionally biased region" description="Low complexity" evidence="16">
    <location>
        <begin position="1361"/>
        <end position="1371"/>
    </location>
</feature>
<keyword evidence="7" id="KW-0677">Repeat</keyword>
<dbReference type="InterPro" id="IPR013761">
    <property type="entry name" value="SAM/pointed_sf"/>
</dbReference>
<keyword evidence="6" id="KW-0597">Phosphoprotein</keyword>
<dbReference type="InterPro" id="IPR001478">
    <property type="entry name" value="PDZ"/>
</dbReference>
<dbReference type="SUPFAM" id="SSF50156">
    <property type="entry name" value="PDZ domain-like"/>
    <property type="match status" value="1"/>
</dbReference>
<feature type="region of interest" description="Disordered" evidence="16">
    <location>
        <begin position="932"/>
        <end position="990"/>
    </location>
</feature>
<feature type="region of interest" description="Disordered" evidence="16">
    <location>
        <begin position="1006"/>
        <end position="1135"/>
    </location>
</feature>
<accession>A0A8C9A7U5</accession>
<feature type="compositionally biased region" description="Low complexity" evidence="16">
    <location>
        <begin position="1600"/>
        <end position="1610"/>
    </location>
</feature>
<evidence type="ECO:0000256" key="2">
    <source>
        <dbReference type="ARBA" id="ARBA00010508"/>
    </source>
</evidence>
<feature type="domain" description="SAM" evidence="18">
    <location>
        <begin position="2006"/>
        <end position="2069"/>
    </location>
</feature>
<dbReference type="PROSITE" id="PS50297">
    <property type="entry name" value="ANK_REP_REGION"/>
    <property type="match status" value="1"/>
</dbReference>
<feature type="domain" description="PDZ" evidence="19">
    <location>
        <begin position="663"/>
        <end position="757"/>
    </location>
</feature>
<dbReference type="InterPro" id="IPR041489">
    <property type="entry name" value="PDZ_6"/>
</dbReference>
<feature type="region of interest" description="Disordered" evidence="16">
    <location>
        <begin position="1209"/>
        <end position="1628"/>
    </location>
</feature>
<dbReference type="GO" id="GO:0043197">
    <property type="term" value="C:dendritic spine"/>
    <property type="evidence" value="ECO:0007669"/>
    <property type="project" value="Ensembl"/>
</dbReference>
<feature type="repeat" description="ANK" evidence="14">
    <location>
        <begin position="246"/>
        <end position="278"/>
    </location>
</feature>